<feature type="region of interest" description="Disordered" evidence="1">
    <location>
        <begin position="1"/>
        <end position="192"/>
    </location>
</feature>
<dbReference type="AlphaFoldDB" id="A0A8T2CI26"/>
<dbReference type="EMBL" id="JAEFBJ010000006">
    <property type="protein sequence ID" value="KAG7599075.1"/>
    <property type="molecule type" value="Genomic_DNA"/>
</dbReference>
<comment type="caution">
    <text evidence="2">The sequence shown here is derived from an EMBL/GenBank/DDBJ whole genome shotgun (WGS) entry which is preliminary data.</text>
</comment>
<feature type="compositionally biased region" description="Basic residues" evidence="1">
    <location>
        <begin position="12"/>
        <end position="22"/>
    </location>
</feature>
<protein>
    <submittedName>
        <fullName evidence="2">Uncharacterized protein</fullName>
    </submittedName>
</protein>
<organism evidence="2 3">
    <name type="scientific">Arabidopsis suecica</name>
    <name type="common">Swedish thale-cress</name>
    <name type="synonym">Cardaminopsis suecica</name>
    <dbReference type="NCBI Taxonomy" id="45249"/>
    <lineage>
        <taxon>Eukaryota</taxon>
        <taxon>Viridiplantae</taxon>
        <taxon>Streptophyta</taxon>
        <taxon>Embryophyta</taxon>
        <taxon>Tracheophyta</taxon>
        <taxon>Spermatophyta</taxon>
        <taxon>Magnoliopsida</taxon>
        <taxon>eudicotyledons</taxon>
        <taxon>Gunneridae</taxon>
        <taxon>Pentapetalae</taxon>
        <taxon>rosids</taxon>
        <taxon>malvids</taxon>
        <taxon>Brassicales</taxon>
        <taxon>Brassicaceae</taxon>
        <taxon>Camelineae</taxon>
        <taxon>Arabidopsis</taxon>
    </lineage>
</organism>
<feature type="compositionally biased region" description="Acidic residues" evidence="1">
    <location>
        <begin position="164"/>
        <end position="185"/>
    </location>
</feature>
<gene>
    <name evidence="2" type="ORF">ISN44_As06g032700</name>
</gene>
<feature type="compositionally biased region" description="Basic and acidic residues" evidence="1">
    <location>
        <begin position="227"/>
        <end position="240"/>
    </location>
</feature>
<feature type="region of interest" description="Disordered" evidence="1">
    <location>
        <begin position="613"/>
        <end position="641"/>
    </location>
</feature>
<reference evidence="2 3" key="1">
    <citation type="submission" date="2020-12" db="EMBL/GenBank/DDBJ databases">
        <title>Concerted genomic and epigenomic changes stabilize Arabidopsis allopolyploids.</title>
        <authorList>
            <person name="Chen Z."/>
        </authorList>
    </citation>
    <scope>NUCLEOTIDE SEQUENCE [LARGE SCALE GENOMIC DNA]</scope>
    <source>
        <strain evidence="2">As9502</strain>
        <tissue evidence="2">Leaf</tissue>
    </source>
</reference>
<feature type="compositionally biased region" description="Low complexity" evidence="1">
    <location>
        <begin position="23"/>
        <end position="47"/>
    </location>
</feature>
<feature type="compositionally biased region" description="Polar residues" evidence="1">
    <location>
        <begin position="103"/>
        <end position="115"/>
    </location>
</feature>
<name>A0A8T2CI26_ARASU</name>
<feature type="compositionally biased region" description="Low complexity" evidence="1">
    <location>
        <begin position="623"/>
        <end position="641"/>
    </location>
</feature>
<dbReference type="PANTHER" id="PTHR48125">
    <property type="entry name" value="LP07818P1"/>
    <property type="match status" value="1"/>
</dbReference>
<feature type="region of interest" description="Disordered" evidence="1">
    <location>
        <begin position="218"/>
        <end position="251"/>
    </location>
</feature>
<dbReference type="Proteomes" id="UP000694251">
    <property type="component" value="Chromosome 6"/>
</dbReference>
<feature type="compositionally biased region" description="Basic and acidic residues" evidence="1">
    <location>
        <begin position="55"/>
        <end position="67"/>
    </location>
</feature>
<keyword evidence="3" id="KW-1185">Reference proteome</keyword>
<evidence type="ECO:0000313" key="3">
    <source>
        <dbReference type="Proteomes" id="UP000694251"/>
    </source>
</evidence>
<evidence type="ECO:0000313" key="2">
    <source>
        <dbReference type="EMBL" id="KAG7599075.1"/>
    </source>
</evidence>
<accession>A0A8T2CI26</accession>
<feature type="compositionally biased region" description="Pro residues" evidence="1">
    <location>
        <begin position="132"/>
        <end position="141"/>
    </location>
</feature>
<proteinExistence type="predicted"/>
<dbReference type="PANTHER" id="PTHR48125:SF10">
    <property type="entry name" value="OS12G0136300 PROTEIN"/>
    <property type="match status" value="1"/>
</dbReference>
<evidence type="ECO:0000256" key="1">
    <source>
        <dbReference type="SAM" id="MobiDB-lite"/>
    </source>
</evidence>
<sequence length="701" mass="76181">MAPRVRGGRGSGRGKRGPKSPVKRPTVVPTRPTSSGVSSRRPRSLPSQYEFTPANREDPNHGTEHPPNRQPSPQLSLRDYPPPLQLFQSGEGSQHAAGGSPRGSGTTPFRASVSSVHRLASGSPRASQSPAPVQPPAPVPSPVVNQQRPPRASLSGHSSQAQNVEEEEAASDEEADDETTSEDEGLRDSTLPEDVLATLHDTLLIPGRELYTTLISPTLEPGTTWFGKDKGKLTRKDDGNSRQSELSQEEDDEIFLQSTVTNDRGDYFGIGSLGVYINGKRKYAGSSSSFTTLQSQLEDANRKIEEQAALQAAREAEALRVAASQAAEIKHLSMVKKYLSETDPNFLAFLNSQSTPAADDHSEVQPNPTPAANADVEDVGFLEEVDEIDDVYRKKDTVTRTTNRKRAREVDKIHLLDQISGGVMEATRDDSEETVVMRNTTVVLGGILSSIRRNNAADVGEWVVHEAGGSGPDFGTMTTHMGRGIGSKKFVSIKVSYGHEHDKVPSNTHLEVGRRLSPAGRNNAVEEIGMADRRKQTKVCVLPCVEVSKQHLVDKFAEKRAFKNMKLKKGSRNMSPRAILDIALSRLTENDYGVKIRLLSLLCQNDIVYYSDKTTSSRPPPSFASSSTPPRSFTSASTPPPLFTSASTPPTSFSYALTPPPSFSCGTHTMSHCPSSPTSSLFNRGSEREILLLRNEIDLGI</sequence>